<sequence length="67" mass="7953">MPEKQKQIYVLTGLNKESCINNPFLESFKDYEVILMDDPMDEVMLRNLKNYQEKPIQRITSARSRTT</sequence>
<dbReference type="GO" id="GO:0016887">
    <property type="term" value="F:ATP hydrolysis activity"/>
    <property type="evidence" value="ECO:0007669"/>
    <property type="project" value="InterPro"/>
</dbReference>
<dbReference type="EMBL" id="KB909016">
    <property type="protein sequence ID" value="EOB13220.1"/>
    <property type="molecule type" value="Genomic_DNA"/>
</dbReference>
<dbReference type="AlphaFoldDB" id="R0MGG0"/>
<dbReference type="GO" id="GO:0005524">
    <property type="term" value="F:ATP binding"/>
    <property type="evidence" value="ECO:0007669"/>
    <property type="project" value="InterPro"/>
</dbReference>
<dbReference type="GO" id="GO:0140662">
    <property type="term" value="F:ATP-dependent protein folding chaperone"/>
    <property type="evidence" value="ECO:0007669"/>
    <property type="project" value="InterPro"/>
</dbReference>
<dbReference type="GO" id="GO:0051082">
    <property type="term" value="F:unfolded protein binding"/>
    <property type="evidence" value="ECO:0007669"/>
    <property type="project" value="InterPro"/>
</dbReference>
<evidence type="ECO:0000313" key="4">
    <source>
        <dbReference type="Proteomes" id="UP000016927"/>
    </source>
</evidence>
<dbReference type="Pfam" id="PF00183">
    <property type="entry name" value="HSP90"/>
    <property type="match status" value="1"/>
</dbReference>
<dbReference type="Gene3D" id="3.40.50.11260">
    <property type="match status" value="1"/>
</dbReference>
<dbReference type="HOGENOM" id="CLU_2813044_0_0_1"/>
<name>R0MGG0_NOSB1</name>
<evidence type="ECO:0000256" key="1">
    <source>
        <dbReference type="ARBA" id="ARBA00008239"/>
    </source>
</evidence>
<dbReference type="STRING" id="578461.R0MGG0"/>
<organism evidence="3 4">
    <name type="scientific">Nosema bombycis (strain CQ1 / CVCC 102059)</name>
    <name type="common">Microsporidian parasite</name>
    <name type="synonym">Pebrine of silkworm</name>
    <dbReference type="NCBI Taxonomy" id="578461"/>
    <lineage>
        <taxon>Eukaryota</taxon>
        <taxon>Fungi</taxon>
        <taxon>Fungi incertae sedis</taxon>
        <taxon>Microsporidia</taxon>
        <taxon>Nosematidae</taxon>
        <taxon>Nosema</taxon>
    </lineage>
</organism>
<dbReference type="OrthoDB" id="28737at2759"/>
<comment type="similarity">
    <text evidence="1">Belongs to the heat shock protein 90 family.</text>
</comment>
<keyword evidence="2" id="KW-0143">Chaperone</keyword>
<evidence type="ECO:0000313" key="3">
    <source>
        <dbReference type="EMBL" id="EOB13220.1"/>
    </source>
</evidence>
<proteinExistence type="inferred from homology"/>
<dbReference type="InterPro" id="IPR020568">
    <property type="entry name" value="Ribosomal_Su5_D2-typ_SF"/>
</dbReference>
<dbReference type="SUPFAM" id="SSF54211">
    <property type="entry name" value="Ribosomal protein S5 domain 2-like"/>
    <property type="match status" value="1"/>
</dbReference>
<gene>
    <name evidence="3" type="primary">HTPG</name>
    <name evidence="3" type="ORF">NBO_108g0003</name>
</gene>
<keyword evidence="4" id="KW-1185">Reference proteome</keyword>
<dbReference type="InterPro" id="IPR001404">
    <property type="entry name" value="Hsp90_fam"/>
</dbReference>
<protein>
    <submittedName>
        <fullName evidence="3">Chaperone protein htpG</fullName>
    </submittedName>
</protein>
<evidence type="ECO:0000256" key="2">
    <source>
        <dbReference type="ARBA" id="ARBA00023186"/>
    </source>
</evidence>
<reference evidence="3 4" key="1">
    <citation type="journal article" date="2013" name="BMC Genomics">
        <title>Comparative genomics of parasitic silkworm microsporidia reveal an association between genome expansion and host adaptation.</title>
        <authorList>
            <person name="Pan G."/>
            <person name="Xu J."/>
            <person name="Li T."/>
            <person name="Xia Q."/>
            <person name="Liu S.L."/>
            <person name="Zhang G."/>
            <person name="Li S."/>
            <person name="Li C."/>
            <person name="Liu H."/>
            <person name="Yang L."/>
            <person name="Liu T."/>
            <person name="Zhang X."/>
            <person name="Wu Z."/>
            <person name="Fan W."/>
            <person name="Dang X."/>
            <person name="Xiang H."/>
            <person name="Tao M."/>
            <person name="Li Y."/>
            <person name="Hu J."/>
            <person name="Li Z."/>
            <person name="Lin L."/>
            <person name="Luo J."/>
            <person name="Geng L."/>
            <person name="Wang L."/>
            <person name="Long M."/>
            <person name="Wan Y."/>
            <person name="He N."/>
            <person name="Zhang Z."/>
            <person name="Lu C."/>
            <person name="Keeling P.J."/>
            <person name="Wang J."/>
            <person name="Xiang Z."/>
            <person name="Zhou Z."/>
        </authorList>
    </citation>
    <scope>NUCLEOTIDE SEQUENCE [LARGE SCALE GENOMIC DNA]</scope>
    <source>
        <strain evidence="4">CQ1 / CVCC 102059</strain>
    </source>
</reference>
<dbReference type="VEuPathDB" id="MicrosporidiaDB:NBO_108g0003"/>
<dbReference type="PANTHER" id="PTHR11528">
    <property type="entry name" value="HEAT SHOCK PROTEIN 90 FAMILY MEMBER"/>
    <property type="match status" value="1"/>
</dbReference>
<accession>R0MGG0</accession>
<dbReference type="Proteomes" id="UP000016927">
    <property type="component" value="Unassembled WGS sequence"/>
</dbReference>